<feature type="transmembrane region" description="Helical" evidence="1">
    <location>
        <begin position="90"/>
        <end position="112"/>
    </location>
</feature>
<keyword evidence="1" id="KW-1133">Transmembrane helix</keyword>
<proteinExistence type="predicted"/>
<evidence type="ECO:0000313" key="2">
    <source>
        <dbReference type="EMBL" id="KAH6697298.1"/>
    </source>
</evidence>
<evidence type="ECO:0000256" key="1">
    <source>
        <dbReference type="SAM" id="Phobius"/>
    </source>
</evidence>
<evidence type="ECO:0000313" key="3">
    <source>
        <dbReference type="Proteomes" id="UP000770015"/>
    </source>
</evidence>
<protein>
    <submittedName>
        <fullName evidence="2">Uncharacterized protein</fullName>
    </submittedName>
</protein>
<dbReference type="AlphaFoldDB" id="A0A9P8VNQ8"/>
<name>A0A9P8VNQ8_9PEZI</name>
<accession>A0A9P8VNQ8</accession>
<keyword evidence="3" id="KW-1185">Reference proteome</keyword>
<comment type="caution">
    <text evidence="2">The sequence shown here is derived from an EMBL/GenBank/DDBJ whole genome shotgun (WGS) entry which is preliminary data.</text>
</comment>
<feature type="transmembrane region" description="Helical" evidence="1">
    <location>
        <begin position="36"/>
        <end position="61"/>
    </location>
</feature>
<feature type="transmembrane region" description="Helical" evidence="1">
    <location>
        <begin position="568"/>
        <end position="591"/>
    </location>
</feature>
<dbReference type="Proteomes" id="UP000770015">
    <property type="component" value="Unassembled WGS sequence"/>
</dbReference>
<sequence length="674" mass="74799">MPDLPVYTGFWRNWGARDGTDTFLNLHLTVSRSDGAVITAFLALFLSAAVAQIWPIFCFIIHQARSTTSKHTGLYHQQQAILSNTFSPTAAAVSFLKLAGSCLVILAAAGLATSRVQLISGEVLTRSDTCGWSLEPPYPYDSMTNVSQEEVASKGISLVTWGRWAATNSLEYVRNSYRDSEASESEDDRESAEPGKCRQFAKSALPTNSASVPCPFAEDICGLPEAFQVETGKIDSNRDLGINSNAADRLLVRKVLTCVPINAEEKHSTEWLEDRLDSHAYLFGEKYKYYNLGNQSESLDYTWIVGNYSVSASDAEKERQVISLGAAAHLHGTGRPRYEAYLQPFTPIPDLQVKNADVTVLILGNNARYNSPVDDPWFRAKRTTDQTGAARRMEVPVNWDKAYISDRLISTLGCTEEYQFCTGETCSEMGGIQYHETNPYFGLELSDAQKAVFNLVHNALTSVLVARGVTWTGPSVLRAHEFLWYGNGEYLSTSLPPDHWKSEVTNFMHLMMAVTQRLVVEYATKSDVTINSATGQISAKTLVYKPKKPEEQELCNRIRVRDARFTNFSVVGLVATLLIGGLVTLVNLCILPGGGFWLMRKLGVHQEGEQEWRHGHLFMQQKVALETTGYTRVNEKMGVPWMMPGSEGVGAGLLEQPRQIHVGEEEVGMDKISR</sequence>
<organism evidence="2 3">
    <name type="scientific">Plectosphaerella plurivora</name>
    <dbReference type="NCBI Taxonomy" id="936078"/>
    <lineage>
        <taxon>Eukaryota</taxon>
        <taxon>Fungi</taxon>
        <taxon>Dikarya</taxon>
        <taxon>Ascomycota</taxon>
        <taxon>Pezizomycotina</taxon>
        <taxon>Sordariomycetes</taxon>
        <taxon>Hypocreomycetidae</taxon>
        <taxon>Glomerellales</taxon>
        <taxon>Plectosphaerellaceae</taxon>
        <taxon>Plectosphaerella</taxon>
    </lineage>
</organism>
<keyword evidence="1" id="KW-0812">Transmembrane</keyword>
<keyword evidence="1" id="KW-0472">Membrane</keyword>
<dbReference type="OrthoDB" id="3540210at2759"/>
<reference evidence="2" key="1">
    <citation type="journal article" date="2021" name="Nat. Commun.">
        <title>Genetic determinants of endophytism in the Arabidopsis root mycobiome.</title>
        <authorList>
            <person name="Mesny F."/>
            <person name="Miyauchi S."/>
            <person name="Thiergart T."/>
            <person name="Pickel B."/>
            <person name="Atanasova L."/>
            <person name="Karlsson M."/>
            <person name="Huettel B."/>
            <person name="Barry K.W."/>
            <person name="Haridas S."/>
            <person name="Chen C."/>
            <person name="Bauer D."/>
            <person name="Andreopoulos W."/>
            <person name="Pangilinan J."/>
            <person name="LaButti K."/>
            <person name="Riley R."/>
            <person name="Lipzen A."/>
            <person name="Clum A."/>
            <person name="Drula E."/>
            <person name="Henrissat B."/>
            <person name="Kohler A."/>
            <person name="Grigoriev I.V."/>
            <person name="Martin F.M."/>
            <person name="Hacquard S."/>
        </authorList>
    </citation>
    <scope>NUCLEOTIDE SEQUENCE</scope>
    <source>
        <strain evidence="2">MPI-SDFR-AT-0117</strain>
    </source>
</reference>
<gene>
    <name evidence="2" type="ORF">F5X68DRAFT_238683</name>
</gene>
<dbReference type="EMBL" id="JAGSXJ010000001">
    <property type="protein sequence ID" value="KAH6697298.1"/>
    <property type="molecule type" value="Genomic_DNA"/>
</dbReference>